<evidence type="ECO:0000256" key="1">
    <source>
        <dbReference type="ARBA" id="ARBA00004477"/>
    </source>
</evidence>
<comment type="subcellular location">
    <subcellularLocation>
        <location evidence="1">Endoplasmic reticulum membrane</location>
        <topology evidence="1">Multi-pass membrane protein</topology>
    </subcellularLocation>
</comment>
<name>A0A6A6GUS8_VIRVR</name>
<dbReference type="OrthoDB" id="10012212at2759"/>
<evidence type="ECO:0000256" key="4">
    <source>
        <dbReference type="ARBA" id="ARBA00022824"/>
    </source>
</evidence>
<evidence type="ECO:0000256" key="3">
    <source>
        <dbReference type="ARBA" id="ARBA00022692"/>
    </source>
</evidence>
<comment type="similarity">
    <text evidence="2">Belongs to the TMEM208 family.</text>
</comment>
<evidence type="ECO:0000256" key="8">
    <source>
        <dbReference type="SAM" id="Phobius"/>
    </source>
</evidence>
<feature type="compositionally biased region" description="Polar residues" evidence="7">
    <location>
        <begin position="147"/>
        <end position="156"/>
    </location>
</feature>
<protein>
    <submittedName>
        <fullName evidence="9">DUF788 domain protein</fullName>
    </submittedName>
</protein>
<keyword evidence="5 8" id="KW-1133">Transmembrane helix</keyword>
<dbReference type="Proteomes" id="UP000800092">
    <property type="component" value="Unassembled WGS sequence"/>
</dbReference>
<keyword evidence="10" id="KW-1185">Reference proteome</keyword>
<dbReference type="GO" id="GO:0005773">
    <property type="term" value="C:vacuole"/>
    <property type="evidence" value="ECO:0007669"/>
    <property type="project" value="GOC"/>
</dbReference>
<evidence type="ECO:0000256" key="7">
    <source>
        <dbReference type="SAM" id="MobiDB-lite"/>
    </source>
</evidence>
<organism evidence="9 10">
    <name type="scientific">Viridothelium virens</name>
    <name type="common">Speckled blister lichen</name>
    <name type="synonym">Trypethelium virens</name>
    <dbReference type="NCBI Taxonomy" id="1048519"/>
    <lineage>
        <taxon>Eukaryota</taxon>
        <taxon>Fungi</taxon>
        <taxon>Dikarya</taxon>
        <taxon>Ascomycota</taxon>
        <taxon>Pezizomycotina</taxon>
        <taxon>Dothideomycetes</taxon>
        <taxon>Dothideomycetes incertae sedis</taxon>
        <taxon>Trypetheliales</taxon>
        <taxon>Trypetheliaceae</taxon>
        <taxon>Viridothelium</taxon>
    </lineage>
</organism>
<keyword evidence="6 8" id="KW-0472">Membrane</keyword>
<dbReference type="AlphaFoldDB" id="A0A6A6GUS8"/>
<reference evidence="9" key="1">
    <citation type="journal article" date="2020" name="Stud. Mycol.">
        <title>101 Dothideomycetes genomes: a test case for predicting lifestyles and emergence of pathogens.</title>
        <authorList>
            <person name="Haridas S."/>
            <person name="Albert R."/>
            <person name="Binder M."/>
            <person name="Bloem J."/>
            <person name="Labutti K."/>
            <person name="Salamov A."/>
            <person name="Andreopoulos B."/>
            <person name="Baker S."/>
            <person name="Barry K."/>
            <person name="Bills G."/>
            <person name="Bluhm B."/>
            <person name="Cannon C."/>
            <person name="Castanera R."/>
            <person name="Culley D."/>
            <person name="Daum C."/>
            <person name="Ezra D."/>
            <person name="Gonzalez J."/>
            <person name="Henrissat B."/>
            <person name="Kuo A."/>
            <person name="Liang C."/>
            <person name="Lipzen A."/>
            <person name="Lutzoni F."/>
            <person name="Magnuson J."/>
            <person name="Mondo S."/>
            <person name="Nolan M."/>
            <person name="Ohm R."/>
            <person name="Pangilinan J."/>
            <person name="Park H.-J."/>
            <person name="Ramirez L."/>
            <person name="Alfaro M."/>
            <person name="Sun H."/>
            <person name="Tritt A."/>
            <person name="Yoshinaga Y."/>
            <person name="Zwiers L.-H."/>
            <person name="Turgeon B."/>
            <person name="Goodwin S."/>
            <person name="Spatafora J."/>
            <person name="Crous P."/>
            <person name="Grigoriev I."/>
        </authorList>
    </citation>
    <scope>NUCLEOTIDE SEQUENCE</scope>
    <source>
        <strain evidence="9">Tuck. ex Michener</strain>
    </source>
</reference>
<feature type="transmembrane region" description="Helical" evidence="8">
    <location>
        <begin position="20"/>
        <end position="38"/>
    </location>
</feature>
<feature type="region of interest" description="Disordered" evidence="7">
    <location>
        <begin position="144"/>
        <end position="171"/>
    </location>
</feature>
<dbReference type="GO" id="GO:0006624">
    <property type="term" value="P:vacuolar protein processing"/>
    <property type="evidence" value="ECO:0007669"/>
    <property type="project" value="TreeGrafter"/>
</dbReference>
<keyword evidence="4" id="KW-0256">Endoplasmic reticulum</keyword>
<feature type="transmembrane region" description="Helical" evidence="8">
    <location>
        <begin position="95"/>
        <end position="118"/>
    </location>
</feature>
<evidence type="ECO:0000256" key="2">
    <source>
        <dbReference type="ARBA" id="ARBA00009950"/>
    </source>
</evidence>
<dbReference type="PANTHER" id="PTHR13505:SF7">
    <property type="entry name" value="TRANSMEMBRANE PROTEIN 208"/>
    <property type="match status" value="1"/>
</dbReference>
<dbReference type="GO" id="GO:0005789">
    <property type="term" value="C:endoplasmic reticulum membrane"/>
    <property type="evidence" value="ECO:0007669"/>
    <property type="project" value="UniProtKB-SubCell"/>
</dbReference>
<keyword evidence="3 8" id="KW-0812">Transmembrane</keyword>
<dbReference type="Pfam" id="PF05620">
    <property type="entry name" value="TMEM208_SND2"/>
    <property type="match status" value="1"/>
</dbReference>
<evidence type="ECO:0000313" key="10">
    <source>
        <dbReference type="Proteomes" id="UP000800092"/>
    </source>
</evidence>
<gene>
    <name evidence="9" type="ORF">EV356DRAFT_527487</name>
</gene>
<sequence>MAQKAAKTLAARNVSVLNRTLLLTIGFHGIFLILRLLFLQRSLMLYSLLSAPAVIIQFWFERIGRPTYGPNGELKRSGEDLEAKGLTEWMWDVLYWTYLCFIFVILIGDYGWWAYIVVPLYSIWLAWTTFNGARQGLAGFSGADGNDQAQSQTGSKRQQKMEKRGQKVQYR</sequence>
<dbReference type="EMBL" id="ML991860">
    <property type="protein sequence ID" value="KAF2229552.1"/>
    <property type="molecule type" value="Genomic_DNA"/>
</dbReference>
<evidence type="ECO:0000256" key="6">
    <source>
        <dbReference type="ARBA" id="ARBA00023136"/>
    </source>
</evidence>
<proteinExistence type="inferred from homology"/>
<evidence type="ECO:0000256" key="5">
    <source>
        <dbReference type="ARBA" id="ARBA00022989"/>
    </source>
</evidence>
<accession>A0A6A6GUS8</accession>
<evidence type="ECO:0000313" key="9">
    <source>
        <dbReference type="EMBL" id="KAF2229552.1"/>
    </source>
</evidence>
<dbReference type="PANTHER" id="PTHR13505">
    <property type="entry name" value="TRANSMEMBRANE PROTEIN 208"/>
    <property type="match status" value="1"/>
</dbReference>
<dbReference type="InterPro" id="IPR008506">
    <property type="entry name" value="SND2/TMEM208"/>
</dbReference>